<reference evidence="1" key="1">
    <citation type="submission" date="2021-06" db="EMBL/GenBank/DDBJ databases">
        <authorList>
            <person name="Kallberg Y."/>
            <person name="Tangrot J."/>
            <person name="Rosling A."/>
        </authorList>
    </citation>
    <scope>NUCLEOTIDE SEQUENCE</scope>
    <source>
        <strain evidence="1">IA702</strain>
    </source>
</reference>
<evidence type="ECO:0000313" key="2">
    <source>
        <dbReference type="Proteomes" id="UP000789572"/>
    </source>
</evidence>
<comment type="caution">
    <text evidence="1">The sequence shown here is derived from an EMBL/GenBank/DDBJ whole genome shotgun (WGS) entry which is preliminary data.</text>
</comment>
<keyword evidence="2" id="KW-1185">Reference proteome</keyword>
<gene>
    <name evidence="1" type="ORF">POCULU_LOCUS1185</name>
</gene>
<dbReference type="OrthoDB" id="2353057at2759"/>
<protein>
    <submittedName>
        <fullName evidence="1">8108_t:CDS:1</fullName>
    </submittedName>
</protein>
<name>A0A9N8W3P0_9GLOM</name>
<dbReference type="EMBL" id="CAJVPJ010000082">
    <property type="protein sequence ID" value="CAG8473925.1"/>
    <property type="molecule type" value="Genomic_DNA"/>
</dbReference>
<evidence type="ECO:0000313" key="1">
    <source>
        <dbReference type="EMBL" id="CAG8473925.1"/>
    </source>
</evidence>
<organism evidence="1 2">
    <name type="scientific">Paraglomus occultum</name>
    <dbReference type="NCBI Taxonomy" id="144539"/>
    <lineage>
        <taxon>Eukaryota</taxon>
        <taxon>Fungi</taxon>
        <taxon>Fungi incertae sedis</taxon>
        <taxon>Mucoromycota</taxon>
        <taxon>Glomeromycotina</taxon>
        <taxon>Glomeromycetes</taxon>
        <taxon>Paraglomerales</taxon>
        <taxon>Paraglomeraceae</taxon>
        <taxon>Paraglomus</taxon>
    </lineage>
</organism>
<dbReference type="AlphaFoldDB" id="A0A9N8W3P0"/>
<dbReference type="Proteomes" id="UP000789572">
    <property type="component" value="Unassembled WGS sequence"/>
</dbReference>
<accession>A0A9N8W3P0</accession>
<proteinExistence type="predicted"/>
<sequence>MSSDYLCVKIAEYLSGLKTEHIMAATLIYQGLEENPWISKNELRGIVDRAVNLVQRSTTMDFERSGRLIQIIPQFDIAFDSIHNLLDVGIIKTNKEKPLTSEQINYNINKLRGKLANGTSKLYQELIVILNDASISELTWRDPLASQVISAESELIKRLSNKQRKQFMKPAKEMMPEMPPMIQEECNEFVSNFPTRGVSRLPHGLSHTGDWKESEEKLNEVAINILGALKDIWCNPAFHPEFVETLNEGTYVNNVVVPLIHAALFNNPFGESAFITTFERQSNASADRRGDGKMGRRPDIMFQKGDDDDVKLWREANDGMFWAHKSRRLEKGQFGIIGIQVLGRMLRLNVLIRDDVELTCQYYAVLAYEDQVEIWVVQLCRLI</sequence>